<dbReference type="AlphaFoldDB" id="A0A5M9I2D6"/>
<organism evidence="3 4">
    <name type="scientific">Mediterraneibacter catenae</name>
    <dbReference type="NCBI Taxonomy" id="2594882"/>
    <lineage>
        <taxon>Bacteria</taxon>
        <taxon>Bacillati</taxon>
        <taxon>Bacillota</taxon>
        <taxon>Clostridia</taxon>
        <taxon>Lachnospirales</taxon>
        <taxon>Lachnospiraceae</taxon>
        <taxon>Mediterraneibacter</taxon>
    </lineage>
</organism>
<sequence>MFGVGKSAEERQREKERKKRGTRKYGQANLKQSRKGVLSCINGFGGLLILAGCIFYAFMARGNAHGIVGGLAILALVLAVNGIRLAIGGFYERERNYLTCKVGLPVSFVSVIFFLAIFIGGLS</sequence>
<feature type="region of interest" description="Disordered" evidence="1">
    <location>
        <begin position="1"/>
        <end position="31"/>
    </location>
</feature>
<name>A0A5M9I2D6_9FIRM</name>
<dbReference type="OrthoDB" id="1957873at2"/>
<feature type="transmembrane region" description="Helical" evidence="2">
    <location>
        <begin position="64"/>
        <end position="90"/>
    </location>
</feature>
<dbReference type="Proteomes" id="UP000322025">
    <property type="component" value="Unassembled WGS sequence"/>
</dbReference>
<keyword evidence="2" id="KW-0812">Transmembrane</keyword>
<proteinExistence type="predicted"/>
<feature type="transmembrane region" description="Helical" evidence="2">
    <location>
        <begin position="37"/>
        <end position="58"/>
    </location>
</feature>
<gene>
    <name evidence="3" type="ORF">FNY66_05725</name>
</gene>
<accession>A0A5M9I2D6</accession>
<keyword evidence="2" id="KW-0472">Membrane</keyword>
<comment type="caution">
    <text evidence="3">The sequence shown here is derived from an EMBL/GenBank/DDBJ whole genome shotgun (WGS) entry which is preliminary data.</text>
</comment>
<keyword evidence="2" id="KW-1133">Transmembrane helix</keyword>
<evidence type="ECO:0000313" key="3">
    <source>
        <dbReference type="EMBL" id="KAA8501939.1"/>
    </source>
</evidence>
<reference evidence="3" key="1">
    <citation type="submission" date="2019-07" db="EMBL/GenBank/DDBJ databases">
        <authorList>
            <person name="Wongkuna S."/>
            <person name="Scaria J."/>
        </authorList>
    </citation>
    <scope>NUCLEOTIDE SEQUENCE [LARGE SCALE GENOMIC DNA]</scope>
    <source>
        <strain evidence="3">SW178</strain>
    </source>
</reference>
<evidence type="ECO:0000256" key="1">
    <source>
        <dbReference type="SAM" id="MobiDB-lite"/>
    </source>
</evidence>
<protein>
    <submittedName>
        <fullName evidence="3">Uncharacterized protein</fullName>
    </submittedName>
</protein>
<evidence type="ECO:0000256" key="2">
    <source>
        <dbReference type="SAM" id="Phobius"/>
    </source>
</evidence>
<feature type="transmembrane region" description="Helical" evidence="2">
    <location>
        <begin position="102"/>
        <end position="122"/>
    </location>
</feature>
<dbReference type="EMBL" id="VMSO01000005">
    <property type="protein sequence ID" value="KAA8501939.1"/>
    <property type="molecule type" value="Genomic_DNA"/>
</dbReference>
<keyword evidence="4" id="KW-1185">Reference proteome</keyword>
<dbReference type="RefSeq" id="WP_087150915.1">
    <property type="nucleotide sequence ID" value="NZ_VMSO01000005.1"/>
</dbReference>
<evidence type="ECO:0000313" key="4">
    <source>
        <dbReference type="Proteomes" id="UP000322025"/>
    </source>
</evidence>